<evidence type="ECO:0000256" key="2">
    <source>
        <dbReference type="ARBA" id="ARBA00005790"/>
    </source>
</evidence>
<feature type="domain" description="Guanylate kinase-like" evidence="6">
    <location>
        <begin position="7"/>
        <end position="183"/>
    </location>
</feature>
<dbReference type="Proteomes" id="UP000309676">
    <property type="component" value="Unassembled WGS sequence"/>
</dbReference>
<dbReference type="GO" id="GO:0005829">
    <property type="term" value="C:cytosol"/>
    <property type="evidence" value="ECO:0007669"/>
    <property type="project" value="TreeGrafter"/>
</dbReference>
<organism evidence="7 8">
    <name type="scientific">Paenibacillus antri</name>
    <dbReference type="NCBI Taxonomy" id="2582848"/>
    <lineage>
        <taxon>Bacteria</taxon>
        <taxon>Bacillati</taxon>
        <taxon>Bacillota</taxon>
        <taxon>Bacilli</taxon>
        <taxon>Bacillales</taxon>
        <taxon>Paenibacillaceae</taxon>
        <taxon>Paenibacillus</taxon>
    </lineage>
</organism>
<dbReference type="GO" id="GO:0004385">
    <property type="term" value="F:GMP kinase activity"/>
    <property type="evidence" value="ECO:0007669"/>
    <property type="project" value="UniProtKB-EC"/>
</dbReference>
<dbReference type="InterPro" id="IPR008144">
    <property type="entry name" value="Guanylate_kin-like_dom"/>
</dbReference>
<dbReference type="InterPro" id="IPR008145">
    <property type="entry name" value="GK/Ca_channel_bsu"/>
</dbReference>
<evidence type="ECO:0000256" key="3">
    <source>
        <dbReference type="ARBA" id="ARBA00022679"/>
    </source>
</evidence>
<comment type="catalytic activity">
    <reaction evidence="5">
        <text>GMP + ATP = GDP + ADP</text>
        <dbReference type="Rhea" id="RHEA:20780"/>
        <dbReference type="ChEBI" id="CHEBI:30616"/>
        <dbReference type="ChEBI" id="CHEBI:58115"/>
        <dbReference type="ChEBI" id="CHEBI:58189"/>
        <dbReference type="ChEBI" id="CHEBI:456216"/>
        <dbReference type="EC" id="2.7.4.8"/>
    </reaction>
</comment>
<comment type="function">
    <text evidence="1">Essential for recycling GMP and indirectly, cGMP.</text>
</comment>
<sequence length="194" mass="21973">MANSDGKYIFVFTGPDGSGRKSVADAVGLTLGVRKVISYTTRGRRPIEEDGQDYNFVSEAEFREAAASGQFVEHLTIDGYRYGVKEADISSAFEKGSVYLILNRHGADILRELYGDVVVRIFLYADRNTIRERQVQEGLSEPEIEQRLSHYDEDMAYGPQCEHSVENINDLGHTIFHVTNVLEEYLQRDLVDKD</sequence>
<dbReference type="PROSITE" id="PS50052">
    <property type="entry name" value="GUANYLATE_KINASE_2"/>
    <property type="match status" value="1"/>
</dbReference>
<dbReference type="PROSITE" id="PS00856">
    <property type="entry name" value="GUANYLATE_KINASE_1"/>
    <property type="match status" value="1"/>
</dbReference>
<evidence type="ECO:0000259" key="6">
    <source>
        <dbReference type="PROSITE" id="PS50052"/>
    </source>
</evidence>
<dbReference type="RefSeq" id="WP_138192308.1">
    <property type="nucleotide sequence ID" value="NZ_VCIW01000001.1"/>
</dbReference>
<proteinExistence type="inferred from homology"/>
<evidence type="ECO:0000256" key="5">
    <source>
        <dbReference type="ARBA" id="ARBA00048594"/>
    </source>
</evidence>
<name>A0A5R9GCV3_9BACL</name>
<dbReference type="InterPro" id="IPR027417">
    <property type="entry name" value="P-loop_NTPase"/>
</dbReference>
<dbReference type="EMBL" id="VCIW01000001">
    <property type="protein sequence ID" value="TLS54312.1"/>
    <property type="molecule type" value="Genomic_DNA"/>
</dbReference>
<keyword evidence="4 7" id="KW-0418">Kinase</keyword>
<dbReference type="Gene3D" id="3.40.50.300">
    <property type="entry name" value="P-loop containing nucleotide triphosphate hydrolases"/>
    <property type="match status" value="1"/>
</dbReference>
<evidence type="ECO:0000256" key="1">
    <source>
        <dbReference type="ARBA" id="ARBA00003531"/>
    </source>
</evidence>
<dbReference type="AlphaFoldDB" id="A0A5R9GCV3"/>
<dbReference type="PANTHER" id="PTHR23117">
    <property type="entry name" value="GUANYLATE KINASE-RELATED"/>
    <property type="match status" value="1"/>
</dbReference>
<dbReference type="InterPro" id="IPR020590">
    <property type="entry name" value="Guanylate_kinase_CS"/>
</dbReference>
<gene>
    <name evidence="7" type="ORF">FE782_02925</name>
</gene>
<evidence type="ECO:0000313" key="8">
    <source>
        <dbReference type="Proteomes" id="UP000309676"/>
    </source>
</evidence>
<comment type="caution">
    <text evidence="7">The sequence shown here is derived from an EMBL/GenBank/DDBJ whole genome shotgun (WGS) entry which is preliminary data.</text>
</comment>
<dbReference type="PANTHER" id="PTHR23117:SF13">
    <property type="entry name" value="GUANYLATE KINASE"/>
    <property type="match status" value="1"/>
</dbReference>
<evidence type="ECO:0000313" key="7">
    <source>
        <dbReference type="EMBL" id="TLS54312.1"/>
    </source>
</evidence>
<keyword evidence="3" id="KW-0808">Transferase</keyword>
<dbReference type="SMART" id="SM00072">
    <property type="entry name" value="GuKc"/>
    <property type="match status" value="1"/>
</dbReference>
<dbReference type="Pfam" id="PF00625">
    <property type="entry name" value="Guanylate_kin"/>
    <property type="match status" value="1"/>
</dbReference>
<evidence type="ECO:0000256" key="4">
    <source>
        <dbReference type="ARBA" id="ARBA00022777"/>
    </source>
</evidence>
<dbReference type="OrthoDB" id="1033810at2"/>
<keyword evidence="8" id="KW-1185">Reference proteome</keyword>
<comment type="similarity">
    <text evidence="2">Belongs to the guanylate kinase family.</text>
</comment>
<accession>A0A5R9GCV3</accession>
<reference evidence="7 8" key="1">
    <citation type="submission" date="2019-05" db="EMBL/GenBank/DDBJ databases">
        <authorList>
            <person name="Narsing Rao M.P."/>
            <person name="Li W.J."/>
        </authorList>
    </citation>
    <scope>NUCLEOTIDE SEQUENCE [LARGE SCALE GENOMIC DNA]</scope>
    <source>
        <strain evidence="7 8">SYSU_K30003</strain>
    </source>
</reference>
<dbReference type="SUPFAM" id="SSF52540">
    <property type="entry name" value="P-loop containing nucleoside triphosphate hydrolases"/>
    <property type="match status" value="1"/>
</dbReference>
<protein>
    <submittedName>
        <fullName evidence="7">Guanylate kinase</fullName>
    </submittedName>
</protein>